<gene>
    <name evidence="2" type="ordered locus">MYSTI_05651</name>
</gene>
<dbReference type="HOGENOM" id="CLU_1729420_0_0_7"/>
<name>L7UG06_MYXSD</name>
<organism evidence="2 3">
    <name type="scientific">Myxococcus stipitatus (strain DSM 14675 / JCM 12634 / Mx s8)</name>
    <dbReference type="NCBI Taxonomy" id="1278073"/>
    <lineage>
        <taxon>Bacteria</taxon>
        <taxon>Pseudomonadati</taxon>
        <taxon>Myxococcota</taxon>
        <taxon>Myxococcia</taxon>
        <taxon>Myxococcales</taxon>
        <taxon>Cystobacterineae</taxon>
        <taxon>Myxococcaceae</taxon>
        <taxon>Myxococcus</taxon>
    </lineage>
</organism>
<reference evidence="2 3" key="1">
    <citation type="journal article" date="2013" name="Genome Announc.">
        <title>Complete genome sequence of Myxococcus stipitatus strain DSM 14675, a fruiting myxobacterium.</title>
        <authorList>
            <person name="Huntley S."/>
            <person name="Kneip S."/>
            <person name="Treuner-Lange A."/>
            <person name="Sogaard-Andersen L."/>
        </authorList>
    </citation>
    <scope>NUCLEOTIDE SEQUENCE [LARGE SCALE GENOMIC DNA]</scope>
    <source>
        <strain evidence="3">DSM 14675 / JCM 12634 / Mx s8</strain>
    </source>
</reference>
<evidence type="ECO:0000313" key="2">
    <source>
        <dbReference type="EMBL" id="AGC46928.1"/>
    </source>
</evidence>
<proteinExistence type="predicted"/>
<protein>
    <submittedName>
        <fullName evidence="2">Uncharacterized protein</fullName>
    </submittedName>
</protein>
<evidence type="ECO:0000313" key="3">
    <source>
        <dbReference type="Proteomes" id="UP000011131"/>
    </source>
</evidence>
<accession>L7UG06</accession>
<evidence type="ECO:0000256" key="1">
    <source>
        <dbReference type="SAM" id="MobiDB-lite"/>
    </source>
</evidence>
<sequence>MNVFRRVWKVVPFGSTTPALFSMFLNSLAVFQVAHLGHFCRSAWRKASLPPVLDISSVDARPSNPRFSALGWIEDPRFLKIASTLRRSNITVTQGGVRFLGCFGSSFAVQYHSAVRCFAMYQRRKSRNESHVRAPAHKHRKVVNESPSANA</sequence>
<feature type="region of interest" description="Disordered" evidence="1">
    <location>
        <begin position="129"/>
        <end position="151"/>
    </location>
</feature>
<dbReference type="KEGG" id="msd:MYSTI_05651"/>
<dbReference type="EMBL" id="CP004025">
    <property type="protein sequence ID" value="AGC46928.1"/>
    <property type="molecule type" value="Genomic_DNA"/>
</dbReference>
<dbReference type="Proteomes" id="UP000011131">
    <property type="component" value="Chromosome"/>
</dbReference>
<keyword evidence="3" id="KW-1185">Reference proteome</keyword>
<dbReference type="AlphaFoldDB" id="L7UG06"/>